<feature type="domain" description="Fibrinogen C-terminal" evidence="2">
    <location>
        <begin position="106"/>
        <end position="199"/>
    </location>
</feature>
<feature type="signal peptide" evidence="1">
    <location>
        <begin position="1"/>
        <end position="23"/>
    </location>
</feature>
<dbReference type="InterPro" id="IPR050373">
    <property type="entry name" value="Fibrinogen_C-term_domain"/>
</dbReference>
<keyword evidence="1" id="KW-0732">Signal</keyword>
<protein>
    <submittedName>
        <fullName evidence="3">Techylectin-5B like protein</fullName>
    </submittedName>
</protein>
<evidence type="ECO:0000313" key="4">
    <source>
        <dbReference type="Proteomes" id="UP000807504"/>
    </source>
</evidence>
<evidence type="ECO:0000256" key="1">
    <source>
        <dbReference type="SAM" id="SignalP"/>
    </source>
</evidence>
<evidence type="ECO:0000313" key="3">
    <source>
        <dbReference type="EMBL" id="KAF8788376.1"/>
    </source>
</evidence>
<feature type="chain" id="PRO_5035922067" evidence="1">
    <location>
        <begin position="24"/>
        <end position="199"/>
    </location>
</feature>
<reference evidence="3" key="1">
    <citation type="journal article" date="2020" name="bioRxiv">
        <title>Chromosome-level reference genome of the European wasp spider Argiope bruennichi: a resource for studies on range expansion and evolutionary adaptation.</title>
        <authorList>
            <person name="Sheffer M.M."/>
            <person name="Hoppe A."/>
            <person name="Krehenwinkel H."/>
            <person name="Uhl G."/>
            <person name="Kuss A.W."/>
            <person name="Jensen L."/>
            <person name="Jensen C."/>
            <person name="Gillespie R.G."/>
            <person name="Hoff K.J."/>
            <person name="Prost S."/>
        </authorList>
    </citation>
    <scope>NUCLEOTIDE SEQUENCE</scope>
</reference>
<proteinExistence type="predicted"/>
<name>A0A8T0FB18_ARGBR</name>
<keyword evidence="4" id="KW-1185">Reference proteome</keyword>
<reference evidence="3" key="2">
    <citation type="submission" date="2020-06" db="EMBL/GenBank/DDBJ databases">
        <authorList>
            <person name="Sheffer M."/>
        </authorList>
    </citation>
    <scope>NUCLEOTIDE SEQUENCE</scope>
</reference>
<organism evidence="3 4">
    <name type="scientific">Argiope bruennichi</name>
    <name type="common">Wasp spider</name>
    <name type="synonym">Aranea bruennichi</name>
    <dbReference type="NCBI Taxonomy" id="94029"/>
    <lineage>
        <taxon>Eukaryota</taxon>
        <taxon>Metazoa</taxon>
        <taxon>Ecdysozoa</taxon>
        <taxon>Arthropoda</taxon>
        <taxon>Chelicerata</taxon>
        <taxon>Arachnida</taxon>
        <taxon>Araneae</taxon>
        <taxon>Araneomorphae</taxon>
        <taxon>Entelegynae</taxon>
        <taxon>Araneoidea</taxon>
        <taxon>Araneidae</taxon>
        <taxon>Argiope</taxon>
    </lineage>
</organism>
<dbReference type="EMBL" id="JABXBU010000015">
    <property type="protein sequence ID" value="KAF8788376.1"/>
    <property type="molecule type" value="Genomic_DNA"/>
</dbReference>
<dbReference type="InterPro" id="IPR002181">
    <property type="entry name" value="Fibrinogen_a/b/g_C_dom"/>
</dbReference>
<dbReference type="InterPro" id="IPR036056">
    <property type="entry name" value="Fibrinogen-like_C"/>
</dbReference>
<dbReference type="SUPFAM" id="SSF56496">
    <property type="entry name" value="Fibrinogen C-terminal domain-like"/>
    <property type="match status" value="1"/>
</dbReference>
<dbReference type="NCBIfam" id="NF040941">
    <property type="entry name" value="GGGWT_bact"/>
    <property type="match status" value="1"/>
</dbReference>
<accession>A0A8T0FB18</accession>
<dbReference type="AlphaFoldDB" id="A0A8T0FB18"/>
<dbReference type="InterPro" id="IPR014716">
    <property type="entry name" value="Fibrinogen_a/b/g_C_1"/>
</dbReference>
<dbReference type="GO" id="GO:0005615">
    <property type="term" value="C:extracellular space"/>
    <property type="evidence" value="ECO:0007669"/>
    <property type="project" value="TreeGrafter"/>
</dbReference>
<dbReference type="Gene3D" id="3.90.215.10">
    <property type="entry name" value="Gamma Fibrinogen, chain A, domain 1"/>
    <property type="match status" value="1"/>
</dbReference>
<dbReference type="PANTHER" id="PTHR19143">
    <property type="entry name" value="FIBRINOGEN/TENASCIN/ANGIOPOEITIN"/>
    <property type="match status" value="1"/>
</dbReference>
<gene>
    <name evidence="3" type="ORF">HNY73_009882</name>
</gene>
<dbReference type="SMART" id="SM00186">
    <property type="entry name" value="FBG"/>
    <property type="match status" value="1"/>
</dbReference>
<sequence length="199" mass="22870">MCSCRNAIFGVLLVSAVVLGSQGDDAMSCYKNEKSLMLWDMVNFCISKARDIYFNMSKEHKSANARRERSLPYFEKAKQLILELEENYLPDEPAFENSDKPLPPPLICDQKPIDCTDILNEGNTQSGVYTIWPADVEMEVFCDMDTDGGGWTVIQRRGNFSHQENFFREWDDYANGFGDITQEFWLGNDNIYLMTNQSH</sequence>
<dbReference type="PROSITE" id="PS51406">
    <property type="entry name" value="FIBRINOGEN_C_2"/>
    <property type="match status" value="1"/>
</dbReference>
<dbReference type="Pfam" id="PF00147">
    <property type="entry name" value="Fibrinogen_C"/>
    <property type="match status" value="1"/>
</dbReference>
<dbReference type="Proteomes" id="UP000807504">
    <property type="component" value="Unassembled WGS sequence"/>
</dbReference>
<evidence type="ECO:0000259" key="2">
    <source>
        <dbReference type="PROSITE" id="PS51406"/>
    </source>
</evidence>
<comment type="caution">
    <text evidence="3">The sequence shown here is derived from an EMBL/GenBank/DDBJ whole genome shotgun (WGS) entry which is preliminary data.</text>
</comment>